<keyword evidence="10" id="KW-1185">Reference proteome</keyword>
<evidence type="ECO:0000256" key="3">
    <source>
        <dbReference type="ARBA" id="ARBA00022475"/>
    </source>
</evidence>
<keyword evidence="2 7" id="KW-0813">Transport</keyword>
<evidence type="ECO:0000256" key="6">
    <source>
        <dbReference type="ARBA" id="ARBA00023136"/>
    </source>
</evidence>
<evidence type="ECO:0000256" key="7">
    <source>
        <dbReference type="RuleBase" id="RU363032"/>
    </source>
</evidence>
<evidence type="ECO:0000313" key="9">
    <source>
        <dbReference type="EMBL" id="TYC07564.1"/>
    </source>
</evidence>
<feature type="domain" description="ABC transmembrane type-1" evidence="8">
    <location>
        <begin position="121"/>
        <end position="351"/>
    </location>
</feature>
<evidence type="ECO:0000256" key="4">
    <source>
        <dbReference type="ARBA" id="ARBA00022692"/>
    </source>
</evidence>
<dbReference type="InterPro" id="IPR035906">
    <property type="entry name" value="MetI-like_sf"/>
</dbReference>
<dbReference type="PANTHER" id="PTHR43163">
    <property type="entry name" value="DIPEPTIDE TRANSPORT SYSTEM PERMEASE PROTEIN DPPB-RELATED"/>
    <property type="match status" value="1"/>
</dbReference>
<accession>A0A5D0TNX7</accession>
<dbReference type="Pfam" id="PF00528">
    <property type="entry name" value="BPD_transp_1"/>
    <property type="match status" value="1"/>
</dbReference>
<feature type="transmembrane region" description="Helical" evidence="7">
    <location>
        <begin position="160"/>
        <end position="182"/>
    </location>
</feature>
<dbReference type="Proteomes" id="UP000322634">
    <property type="component" value="Unassembled WGS sequence"/>
</dbReference>
<sequence length="361" mass="38637">MSAPASADRARRRRSGSASRHRRPLVRFLCRRAGVALLLAVGVTLVTFVLTNLVPGDPATANLGEQASSDPAAVAEYRRQHGLDQPLPIQYARYLEDLARGDLGQSQQSHQPVLTDLRAAVPATMELAALAILLSLLVGVASGVVSALHRNRLGDHVLRVLSLLFVSMPTFWLALVAFYVFFDQLGWAAGSGRLDPGVTAPANVTGLYTVDAVLAGQWFTFWNAVSHLILPALVLTAHTVGLLTRFTRSAVLEVLSQDYVRSARAKGLPERTVLVHYVLRGALVPVITVAGLAFGALLSGTVLVESIFAWPGLGGYAFRSATTFDLPAVMGVGLVIGTIYLFVNLAVDVLYGVIDPRARVQ</sequence>
<dbReference type="InterPro" id="IPR000515">
    <property type="entry name" value="MetI-like"/>
</dbReference>
<dbReference type="InterPro" id="IPR045621">
    <property type="entry name" value="BPD_transp_1_N"/>
</dbReference>
<feature type="transmembrane region" description="Helical" evidence="7">
    <location>
        <begin position="224"/>
        <end position="243"/>
    </location>
</feature>
<comment type="subcellular location">
    <subcellularLocation>
        <location evidence="1 7">Cell membrane</location>
        <topology evidence="1 7">Multi-pass membrane protein</topology>
    </subcellularLocation>
</comment>
<dbReference type="CDD" id="cd06261">
    <property type="entry name" value="TM_PBP2"/>
    <property type="match status" value="1"/>
</dbReference>
<evidence type="ECO:0000256" key="2">
    <source>
        <dbReference type="ARBA" id="ARBA00022448"/>
    </source>
</evidence>
<keyword evidence="6 7" id="KW-0472">Membrane</keyword>
<dbReference type="EMBL" id="VSFF01000021">
    <property type="protein sequence ID" value="TYC07564.1"/>
    <property type="molecule type" value="Genomic_DNA"/>
</dbReference>
<feature type="transmembrane region" description="Helical" evidence="7">
    <location>
        <begin position="281"/>
        <end position="308"/>
    </location>
</feature>
<evidence type="ECO:0000313" key="10">
    <source>
        <dbReference type="Proteomes" id="UP000322634"/>
    </source>
</evidence>
<evidence type="ECO:0000259" key="8">
    <source>
        <dbReference type="PROSITE" id="PS50928"/>
    </source>
</evidence>
<proteinExistence type="inferred from homology"/>
<feature type="transmembrane region" description="Helical" evidence="7">
    <location>
        <begin position="328"/>
        <end position="354"/>
    </location>
</feature>
<dbReference type="Gene3D" id="1.10.3720.10">
    <property type="entry name" value="MetI-like"/>
    <property type="match status" value="1"/>
</dbReference>
<protein>
    <submittedName>
        <fullName evidence="9">ABC transporter permease</fullName>
    </submittedName>
</protein>
<dbReference type="OrthoDB" id="9778910at2"/>
<keyword evidence="5 7" id="KW-1133">Transmembrane helix</keyword>
<feature type="transmembrane region" description="Helical" evidence="7">
    <location>
        <begin position="29"/>
        <end position="50"/>
    </location>
</feature>
<dbReference type="SUPFAM" id="SSF161098">
    <property type="entry name" value="MetI-like"/>
    <property type="match status" value="1"/>
</dbReference>
<dbReference type="PROSITE" id="PS50928">
    <property type="entry name" value="ABC_TM1"/>
    <property type="match status" value="1"/>
</dbReference>
<organism evidence="9 10">
    <name type="scientific">Actinomadura syzygii</name>
    <dbReference type="NCBI Taxonomy" id="1427538"/>
    <lineage>
        <taxon>Bacteria</taxon>
        <taxon>Bacillati</taxon>
        <taxon>Actinomycetota</taxon>
        <taxon>Actinomycetes</taxon>
        <taxon>Streptosporangiales</taxon>
        <taxon>Thermomonosporaceae</taxon>
        <taxon>Actinomadura</taxon>
    </lineage>
</organism>
<evidence type="ECO:0000256" key="1">
    <source>
        <dbReference type="ARBA" id="ARBA00004651"/>
    </source>
</evidence>
<gene>
    <name evidence="9" type="ORF">FXF65_41900</name>
</gene>
<comment type="similarity">
    <text evidence="7">Belongs to the binding-protein-dependent transport system permease family.</text>
</comment>
<evidence type="ECO:0000256" key="5">
    <source>
        <dbReference type="ARBA" id="ARBA00022989"/>
    </source>
</evidence>
<feature type="transmembrane region" description="Helical" evidence="7">
    <location>
        <begin position="127"/>
        <end position="148"/>
    </location>
</feature>
<dbReference type="PANTHER" id="PTHR43163:SF6">
    <property type="entry name" value="DIPEPTIDE TRANSPORT SYSTEM PERMEASE PROTEIN DPPB-RELATED"/>
    <property type="match status" value="1"/>
</dbReference>
<reference evidence="9 10" key="1">
    <citation type="submission" date="2019-08" db="EMBL/GenBank/DDBJ databases">
        <title>Actinomadura sp. nov. CYP1-5 isolated from mountain soil.</title>
        <authorList>
            <person name="Songsumanus A."/>
            <person name="Kuncharoen N."/>
            <person name="Kudo T."/>
            <person name="Yuki M."/>
            <person name="Igarashi Y."/>
            <person name="Tanasupawat S."/>
        </authorList>
    </citation>
    <scope>NUCLEOTIDE SEQUENCE [LARGE SCALE GENOMIC DNA]</scope>
    <source>
        <strain evidence="9 10">GKU157</strain>
    </source>
</reference>
<name>A0A5D0TNX7_9ACTN</name>
<dbReference type="GO" id="GO:0071916">
    <property type="term" value="F:dipeptide transmembrane transporter activity"/>
    <property type="evidence" value="ECO:0007669"/>
    <property type="project" value="TreeGrafter"/>
</dbReference>
<keyword evidence="4 7" id="KW-0812">Transmembrane</keyword>
<comment type="caution">
    <text evidence="9">The sequence shown here is derived from an EMBL/GenBank/DDBJ whole genome shotgun (WGS) entry which is preliminary data.</text>
</comment>
<dbReference type="AlphaFoldDB" id="A0A5D0TNX7"/>
<keyword evidence="3" id="KW-1003">Cell membrane</keyword>
<dbReference type="GO" id="GO:0005886">
    <property type="term" value="C:plasma membrane"/>
    <property type="evidence" value="ECO:0007669"/>
    <property type="project" value="UniProtKB-SubCell"/>
</dbReference>
<dbReference type="Pfam" id="PF19300">
    <property type="entry name" value="BPD_transp_1_N"/>
    <property type="match status" value="1"/>
</dbReference>